<organism evidence="4 5">
    <name type="scientific">Cladobotryum mycophilum</name>
    <dbReference type="NCBI Taxonomy" id="491253"/>
    <lineage>
        <taxon>Eukaryota</taxon>
        <taxon>Fungi</taxon>
        <taxon>Dikarya</taxon>
        <taxon>Ascomycota</taxon>
        <taxon>Pezizomycotina</taxon>
        <taxon>Sordariomycetes</taxon>
        <taxon>Hypocreomycetidae</taxon>
        <taxon>Hypocreales</taxon>
        <taxon>Hypocreaceae</taxon>
        <taxon>Cladobotryum</taxon>
    </lineage>
</organism>
<dbReference type="EMBL" id="JAVFKD010000001">
    <property type="protein sequence ID" value="KAK5999018.1"/>
    <property type="molecule type" value="Genomic_DNA"/>
</dbReference>
<keyword evidence="5" id="KW-1185">Reference proteome</keyword>
<dbReference type="InterPro" id="IPR029058">
    <property type="entry name" value="AB_hydrolase_fold"/>
</dbReference>
<reference evidence="4 5" key="1">
    <citation type="submission" date="2024-01" db="EMBL/GenBank/DDBJ databases">
        <title>Complete genome of Cladobotryum mycophilum ATHUM6906.</title>
        <authorList>
            <person name="Christinaki A.C."/>
            <person name="Myridakis A.I."/>
            <person name="Kouvelis V.N."/>
        </authorList>
    </citation>
    <scope>NUCLEOTIDE SEQUENCE [LARGE SCALE GENOMIC DNA]</scope>
    <source>
        <strain evidence="4 5">ATHUM6906</strain>
    </source>
</reference>
<dbReference type="Proteomes" id="UP001338125">
    <property type="component" value="Unassembled WGS sequence"/>
</dbReference>
<comment type="caution">
    <text evidence="4">The sequence shown here is derived from an EMBL/GenBank/DDBJ whole genome shotgun (WGS) entry which is preliminary data.</text>
</comment>
<evidence type="ECO:0000259" key="3">
    <source>
        <dbReference type="Pfam" id="PF00561"/>
    </source>
</evidence>
<accession>A0ABR0T3I6</accession>
<evidence type="ECO:0000256" key="1">
    <source>
        <dbReference type="ARBA" id="ARBA00022801"/>
    </source>
</evidence>
<proteinExistence type="inferred from homology"/>
<evidence type="ECO:0000313" key="4">
    <source>
        <dbReference type="EMBL" id="KAK5999018.1"/>
    </source>
</evidence>
<keyword evidence="1" id="KW-0378">Hydrolase</keyword>
<dbReference type="Pfam" id="PF00561">
    <property type="entry name" value="Abhydrolase_1"/>
    <property type="match status" value="1"/>
</dbReference>
<feature type="domain" description="AB hydrolase-1" evidence="3">
    <location>
        <begin position="33"/>
        <end position="152"/>
    </location>
</feature>
<dbReference type="Gene3D" id="3.40.50.1820">
    <property type="entry name" value="alpha/beta hydrolase"/>
    <property type="match status" value="1"/>
</dbReference>
<sequence length="301" mass="34308">MFDKLEAFTIQTQEHPSVLIRGIRTSNPEPDSPPLLLLHGFPQTYHIWHRIAPLLPTFNLVIPDLRGYGISSKPAHDVSQYAKSVMARDLIILMDALGFHDDFYICAHDRGARVAHKLLVDYPQRVRKAILLDICPTLSMYELGHPDFAKAYFHWYMLIQPTPLPETLLSGHPRQIAQMFLANKMADSGMNIFDVRVFENYVKGFQDPETVHGWCQEYRASATFDLDEARDDLANGRLIRTPIRVLLGNKGIVAKLFDGLKEWQDVSAPGVEVSVKLVNSGHFIPEEIPEEVVLHIEEFFH</sequence>
<name>A0ABR0T3I6_9HYPO</name>
<evidence type="ECO:0000256" key="2">
    <source>
        <dbReference type="ARBA" id="ARBA00038334"/>
    </source>
</evidence>
<dbReference type="InterPro" id="IPR000639">
    <property type="entry name" value="Epox_hydrolase-like"/>
</dbReference>
<gene>
    <name evidence="4" type="ORF">PT974_01404</name>
</gene>
<dbReference type="PRINTS" id="PR00412">
    <property type="entry name" value="EPOXHYDRLASE"/>
</dbReference>
<evidence type="ECO:0000313" key="5">
    <source>
        <dbReference type="Proteomes" id="UP001338125"/>
    </source>
</evidence>
<dbReference type="SUPFAM" id="SSF53474">
    <property type="entry name" value="alpha/beta-Hydrolases"/>
    <property type="match status" value="1"/>
</dbReference>
<dbReference type="InterPro" id="IPR000073">
    <property type="entry name" value="AB_hydrolase_1"/>
</dbReference>
<protein>
    <submittedName>
        <fullName evidence="4">Fluoroacetate dehalogenase</fullName>
    </submittedName>
</protein>
<comment type="similarity">
    <text evidence="2">Belongs to the AB hydrolase superfamily. Epoxide hydrolase family.</text>
</comment>
<dbReference type="PANTHER" id="PTHR43329">
    <property type="entry name" value="EPOXIDE HYDROLASE"/>
    <property type="match status" value="1"/>
</dbReference>